<sequence length="102" mass="11873">MYKMYAFEAIVSQKFSHKSDVWSYGITLWEIFSYGENPQIPKVKDIELHEALQKGQRLGVPPNCPVLVYKLMKSCWFLNSQERPSFTEIIEILKGLRSEICA</sequence>
<evidence type="ECO:0000313" key="2">
    <source>
        <dbReference type="EMBL" id="GFQ65374.1"/>
    </source>
</evidence>
<keyword evidence="2" id="KW-0675">Receptor</keyword>
<comment type="caution">
    <text evidence="2">The sequence shown here is derived from an EMBL/GenBank/DDBJ whole genome shotgun (WGS) entry which is preliminary data.</text>
</comment>
<dbReference type="InterPro" id="IPR050122">
    <property type="entry name" value="RTK"/>
</dbReference>
<dbReference type="GO" id="GO:0005886">
    <property type="term" value="C:plasma membrane"/>
    <property type="evidence" value="ECO:0007669"/>
    <property type="project" value="TreeGrafter"/>
</dbReference>
<reference evidence="2" key="1">
    <citation type="submission" date="2020-07" db="EMBL/GenBank/DDBJ databases">
        <title>Multicomponent nature underlies the extraordinary mechanical properties of spider dragline silk.</title>
        <authorList>
            <person name="Kono N."/>
            <person name="Nakamura H."/>
            <person name="Mori M."/>
            <person name="Yoshida Y."/>
            <person name="Ohtoshi R."/>
            <person name="Malay A.D."/>
            <person name="Moran D.A.P."/>
            <person name="Tomita M."/>
            <person name="Numata K."/>
            <person name="Arakawa K."/>
        </authorList>
    </citation>
    <scope>NUCLEOTIDE SEQUENCE</scope>
</reference>
<dbReference type="GO" id="GO:0004714">
    <property type="term" value="F:transmembrane receptor protein tyrosine kinase activity"/>
    <property type="evidence" value="ECO:0007669"/>
    <property type="project" value="TreeGrafter"/>
</dbReference>
<keyword evidence="3" id="KW-1185">Reference proteome</keyword>
<organism evidence="2 3">
    <name type="scientific">Trichonephila clavata</name>
    <name type="common">Joro spider</name>
    <name type="synonym">Nephila clavata</name>
    <dbReference type="NCBI Taxonomy" id="2740835"/>
    <lineage>
        <taxon>Eukaryota</taxon>
        <taxon>Metazoa</taxon>
        <taxon>Ecdysozoa</taxon>
        <taxon>Arthropoda</taxon>
        <taxon>Chelicerata</taxon>
        <taxon>Arachnida</taxon>
        <taxon>Araneae</taxon>
        <taxon>Araneomorphae</taxon>
        <taxon>Entelegynae</taxon>
        <taxon>Araneoidea</taxon>
        <taxon>Nephilidae</taxon>
        <taxon>Trichonephila</taxon>
    </lineage>
</organism>
<dbReference type="Gene3D" id="1.10.510.10">
    <property type="entry name" value="Transferase(Phosphotransferase) domain 1"/>
    <property type="match status" value="1"/>
</dbReference>
<evidence type="ECO:0000313" key="3">
    <source>
        <dbReference type="Proteomes" id="UP000887116"/>
    </source>
</evidence>
<dbReference type="GO" id="GO:0043235">
    <property type="term" value="C:receptor complex"/>
    <property type="evidence" value="ECO:0007669"/>
    <property type="project" value="TreeGrafter"/>
</dbReference>
<dbReference type="AlphaFoldDB" id="A0A8X6K7Y4"/>
<dbReference type="InterPro" id="IPR011009">
    <property type="entry name" value="Kinase-like_dom_sf"/>
</dbReference>
<name>A0A8X6K7Y4_TRICU</name>
<dbReference type="GO" id="GO:0007169">
    <property type="term" value="P:cell surface receptor protein tyrosine kinase signaling pathway"/>
    <property type="evidence" value="ECO:0007669"/>
    <property type="project" value="TreeGrafter"/>
</dbReference>
<dbReference type="PANTHER" id="PTHR24416:SF600">
    <property type="entry name" value="PDGF- AND VEGF-RECEPTOR RELATED, ISOFORM J"/>
    <property type="match status" value="1"/>
</dbReference>
<dbReference type="InterPro" id="IPR020635">
    <property type="entry name" value="Tyr_kinase_cat_dom"/>
</dbReference>
<dbReference type="InterPro" id="IPR001245">
    <property type="entry name" value="Ser-Thr/Tyr_kinase_cat_dom"/>
</dbReference>
<evidence type="ECO:0000259" key="1">
    <source>
        <dbReference type="PROSITE" id="PS50011"/>
    </source>
</evidence>
<dbReference type="PROSITE" id="PS50011">
    <property type="entry name" value="PROTEIN_KINASE_DOM"/>
    <property type="match status" value="1"/>
</dbReference>
<dbReference type="SMART" id="SM00219">
    <property type="entry name" value="TyrKc"/>
    <property type="match status" value="1"/>
</dbReference>
<proteinExistence type="predicted"/>
<dbReference type="EMBL" id="BMAO01010180">
    <property type="protein sequence ID" value="GFQ65374.1"/>
    <property type="molecule type" value="Genomic_DNA"/>
</dbReference>
<dbReference type="Proteomes" id="UP000887116">
    <property type="component" value="Unassembled WGS sequence"/>
</dbReference>
<protein>
    <submittedName>
        <fullName evidence="2">Fibroblast growth factor receptor homolog 1</fullName>
    </submittedName>
</protein>
<dbReference type="Pfam" id="PF07714">
    <property type="entry name" value="PK_Tyr_Ser-Thr"/>
    <property type="match status" value="1"/>
</dbReference>
<dbReference type="PRINTS" id="PR00109">
    <property type="entry name" value="TYRKINASE"/>
</dbReference>
<dbReference type="PANTHER" id="PTHR24416">
    <property type="entry name" value="TYROSINE-PROTEIN KINASE RECEPTOR"/>
    <property type="match status" value="1"/>
</dbReference>
<dbReference type="OrthoDB" id="6437459at2759"/>
<dbReference type="GO" id="GO:0005524">
    <property type="term" value="F:ATP binding"/>
    <property type="evidence" value="ECO:0007669"/>
    <property type="project" value="InterPro"/>
</dbReference>
<feature type="domain" description="Protein kinase" evidence="1">
    <location>
        <begin position="1"/>
        <end position="96"/>
    </location>
</feature>
<dbReference type="InterPro" id="IPR000719">
    <property type="entry name" value="Prot_kinase_dom"/>
</dbReference>
<dbReference type="SUPFAM" id="SSF56112">
    <property type="entry name" value="Protein kinase-like (PK-like)"/>
    <property type="match status" value="1"/>
</dbReference>
<gene>
    <name evidence="2" type="primary">htl</name>
    <name evidence="2" type="ORF">TNCT_642651</name>
</gene>
<accession>A0A8X6K7Y4</accession>